<dbReference type="GO" id="GO:0001228">
    <property type="term" value="F:DNA-binding transcription activator activity, RNA polymerase II-specific"/>
    <property type="evidence" value="ECO:0007669"/>
    <property type="project" value="TreeGrafter"/>
</dbReference>
<feature type="domain" description="C2H2-type" evidence="9">
    <location>
        <begin position="431"/>
        <end position="460"/>
    </location>
</feature>
<dbReference type="EMBL" id="JAIFTL010000006">
    <property type="protein sequence ID" value="KAG9327287.1"/>
    <property type="molecule type" value="Genomic_DNA"/>
</dbReference>
<feature type="compositionally biased region" description="Low complexity" evidence="8">
    <location>
        <begin position="1"/>
        <end position="15"/>
    </location>
</feature>
<evidence type="ECO:0000256" key="4">
    <source>
        <dbReference type="ARBA" id="ARBA00022771"/>
    </source>
</evidence>
<accession>A0A9P8IFA3</accession>
<feature type="compositionally biased region" description="Basic and acidic residues" evidence="8">
    <location>
        <begin position="301"/>
        <end position="311"/>
    </location>
</feature>
<proteinExistence type="predicted"/>
<dbReference type="FunFam" id="3.30.160.60:FF:000100">
    <property type="entry name" value="Zinc finger 45-like"/>
    <property type="match status" value="1"/>
</dbReference>
<dbReference type="GO" id="GO:0008270">
    <property type="term" value="F:zinc ion binding"/>
    <property type="evidence" value="ECO:0007669"/>
    <property type="project" value="UniProtKB-KW"/>
</dbReference>
<dbReference type="GO" id="GO:0005634">
    <property type="term" value="C:nucleus"/>
    <property type="evidence" value="ECO:0007669"/>
    <property type="project" value="UniProtKB-SubCell"/>
</dbReference>
<dbReference type="Proteomes" id="UP000717515">
    <property type="component" value="Unassembled WGS sequence"/>
</dbReference>
<feature type="region of interest" description="Disordered" evidence="8">
    <location>
        <begin position="539"/>
        <end position="589"/>
    </location>
</feature>
<feature type="compositionally biased region" description="Basic and acidic residues" evidence="8">
    <location>
        <begin position="542"/>
        <end position="557"/>
    </location>
</feature>
<evidence type="ECO:0000256" key="8">
    <source>
        <dbReference type="SAM" id="MobiDB-lite"/>
    </source>
</evidence>
<feature type="region of interest" description="Disordered" evidence="8">
    <location>
        <begin position="757"/>
        <end position="837"/>
    </location>
</feature>
<evidence type="ECO:0000313" key="11">
    <source>
        <dbReference type="Proteomes" id="UP000717515"/>
    </source>
</evidence>
<evidence type="ECO:0000313" key="10">
    <source>
        <dbReference type="EMBL" id="KAG9327287.1"/>
    </source>
</evidence>
<dbReference type="GO" id="GO:0000978">
    <property type="term" value="F:RNA polymerase II cis-regulatory region sequence-specific DNA binding"/>
    <property type="evidence" value="ECO:0007669"/>
    <property type="project" value="TreeGrafter"/>
</dbReference>
<comment type="caution">
    <text evidence="10">The sequence shown here is derived from an EMBL/GenBank/DDBJ whole genome shotgun (WGS) entry which is preliminary data.</text>
</comment>
<dbReference type="AlphaFoldDB" id="A0A9P8IFA3"/>
<evidence type="ECO:0000256" key="1">
    <source>
        <dbReference type="ARBA" id="ARBA00004123"/>
    </source>
</evidence>
<feature type="region of interest" description="Disordered" evidence="8">
    <location>
        <begin position="261"/>
        <end position="377"/>
    </location>
</feature>
<keyword evidence="3" id="KW-0677">Repeat</keyword>
<keyword evidence="5" id="KW-0862">Zinc</keyword>
<feature type="domain" description="C2H2-type" evidence="9">
    <location>
        <begin position="461"/>
        <end position="488"/>
    </location>
</feature>
<evidence type="ECO:0000259" key="9">
    <source>
        <dbReference type="PROSITE" id="PS50157"/>
    </source>
</evidence>
<dbReference type="InterPro" id="IPR013087">
    <property type="entry name" value="Znf_C2H2_type"/>
</dbReference>
<feature type="compositionally biased region" description="Polar residues" evidence="8">
    <location>
        <begin position="558"/>
        <end position="569"/>
    </location>
</feature>
<feature type="domain" description="C2H2-type" evidence="9">
    <location>
        <begin position="489"/>
        <end position="516"/>
    </location>
</feature>
<feature type="region of interest" description="Disordered" evidence="8">
    <location>
        <begin position="1"/>
        <end position="50"/>
    </location>
</feature>
<keyword evidence="6" id="KW-0539">Nucleus</keyword>
<feature type="region of interest" description="Disordered" evidence="8">
    <location>
        <begin position="635"/>
        <end position="670"/>
    </location>
</feature>
<feature type="compositionally biased region" description="Basic and acidic residues" evidence="8">
    <location>
        <begin position="16"/>
        <end position="25"/>
    </location>
</feature>
<feature type="compositionally biased region" description="Low complexity" evidence="8">
    <location>
        <begin position="277"/>
        <end position="290"/>
    </location>
</feature>
<evidence type="ECO:0000256" key="2">
    <source>
        <dbReference type="ARBA" id="ARBA00022723"/>
    </source>
</evidence>
<evidence type="ECO:0000256" key="6">
    <source>
        <dbReference type="ARBA" id="ARBA00023242"/>
    </source>
</evidence>
<sequence length="866" mass="95034">MGVPTDPSSAAATAPHDPDMPDQHQELPTQSLERLSHDDPSSDPRPISLSLSRFNRDCTASVVFSLQESNPTLAPWNSIYIPKHYRVPIPGQRQSSPGECDLVLKIFPRLSLPGGDAEVHRSQDLITPCEKCKAKKRDIFQIVGPDPAIPSPQRLFFSTGEIRLFFKICCPPSHHLGGQEDCGYIVTFELHHGKRVLMSETVRNAGSSLLPEPIMLENNAPMFKATKRKRSSSVSSESLEAAPDMNGLLTRKRSTVMSLTNLISDDPSSPSIQTENSFASAPASVDPSSPTTAVVPLSPRSYEREREETSMRPRNKSLSYDDHAPSSWNYNAKESHSGSDHAEEGPAKTPSSTAAIGMSTRVPAKAVKRRQEPPELSELGIGQRASANLHAAYVNGQMKERSKAGLATDSGIALADGTKSKSSSSKPKPSHTCPEPDCDKSFSRLFNLRSHMRTHSKARPFVCQSCNFAFSRRHDRDRHAKKHLSEKPYKCIVCEATFVRQDALVRHLRMDGVQNACMAAMEQRSLTLGENDGGYMLAAKQQAHDEQQQEDRRDASDKQNGNHKAQQDASHQEPVKSRHGSKSGDDHAQDMRTFVTIEGSGVEDDEPATADKVGIRLLESIQQGAALEYRDLAPSNSVKSEHGSERPFQPRVFSRPPSPRHDQSGVDAGYDANKQHSYVMSVRHEGRPGSQEYPGDERYNSVHSSQPRSFYPSPSRSHSRSHSQSQAYGGAADHAATGYYDQASQAFGHPYHSAHSKYQPVATHGHPYRGDGYAYSTESPPSSGPLYHGRSHPQEPRTFADHHGPDPYGTHPDPAYGRIGEGAGSGMQPWTGSGGAEVHRDSLDLEADKSIFDAAMGLLHIRASHW</sequence>
<feature type="compositionally biased region" description="Basic and acidic residues" evidence="8">
    <location>
        <begin position="792"/>
        <end position="805"/>
    </location>
</feature>
<dbReference type="Gene3D" id="3.30.160.60">
    <property type="entry name" value="Classic Zinc Finger"/>
    <property type="match status" value="2"/>
</dbReference>
<keyword evidence="2" id="KW-0479">Metal-binding</keyword>
<evidence type="ECO:0000256" key="5">
    <source>
        <dbReference type="ARBA" id="ARBA00022833"/>
    </source>
</evidence>
<feature type="region of interest" description="Disordered" evidence="8">
    <location>
        <begin position="415"/>
        <end position="436"/>
    </location>
</feature>
<feature type="compositionally biased region" description="Basic and acidic residues" evidence="8">
    <location>
        <begin position="333"/>
        <end position="346"/>
    </location>
</feature>
<dbReference type="Pfam" id="PF00096">
    <property type="entry name" value="zf-C2H2"/>
    <property type="match status" value="1"/>
</dbReference>
<dbReference type="SUPFAM" id="SSF57667">
    <property type="entry name" value="beta-beta-alpha zinc fingers"/>
    <property type="match status" value="2"/>
</dbReference>
<comment type="subcellular location">
    <subcellularLocation>
        <location evidence="1">Nucleus</location>
    </subcellularLocation>
</comment>
<reference evidence="10" key="1">
    <citation type="submission" date="2021-07" db="EMBL/GenBank/DDBJ databases">
        <title>Draft genome of Mortierella alpina, strain LL118, isolated from an aspen leaf litter sample.</title>
        <authorList>
            <person name="Yang S."/>
            <person name="Vinatzer B.A."/>
        </authorList>
    </citation>
    <scope>NUCLEOTIDE SEQUENCE</scope>
    <source>
        <strain evidence="10">LL118</strain>
    </source>
</reference>
<feature type="compositionally biased region" description="Low complexity" evidence="8">
    <location>
        <begin position="704"/>
        <end position="726"/>
    </location>
</feature>
<dbReference type="PROSITE" id="PS00028">
    <property type="entry name" value="ZINC_FINGER_C2H2_1"/>
    <property type="match status" value="2"/>
</dbReference>
<protein>
    <recommendedName>
        <fullName evidence="9">C2H2-type domain-containing protein</fullName>
    </recommendedName>
</protein>
<feature type="region of interest" description="Disordered" evidence="8">
    <location>
        <begin position="684"/>
        <end position="730"/>
    </location>
</feature>
<dbReference type="InterPro" id="IPR036236">
    <property type="entry name" value="Znf_C2H2_sf"/>
</dbReference>
<feature type="compositionally biased region" description="Basic and acidic residues" evidence="8">
    <location>
        <begin position="570"/>
        <end position="589"/>
    </location>
</feature>
<dbReference type="SMART" id="SM00355">
    <property type="entry name" value="ZnF_C2H2"/>
    <property type="match status" value="3"/>
</dbReference>
<dbReference type="PANTHER" id="PTHR24376">
    <property type="entry name" value="ZINC FINGER PROTEIN"/>
    <property type="match status" value="1"/>
</dbReference>
<evidence type="ECO:0000256" key="3">
    <source>
        <dbReference type="ARBA" id="ARBA00022737"/>
    </source>
</evidence>
<keyword evidence="4 7" id="KW-0863">Zinc-finger</keyword>
<dbReference type="PROSITE" id="PS50157">
    <property type="entry name" value="ZINC_FINGER_C2H2_2"/>
    <property type="match status" value="3"/>
</dbReference>
<name>A0A9P8IFA3_MORAP</name>
<organism evidence="10 11">
    <name type="scientific">Mortierella alpina</name>
    <name type="common">Oleaginous fungus</name>
    <name type="synonym">Mortierella renispora</name>
    <dbReference type="NCBI Taxonomy" id="64518"/>
    <lineage>
        <taxon>Eukaryota</taxon>
        <taxon>Fungi</taxon>
        <taxon>Fungi incertae sedis</taxon>
        <taxon>Mucoromycota</taxon>
        <taxon>Mortierellomycotina</taxon>
        <taxon>Mortierellomycetes</taxon>
        <taxon>Mortierellales</taxon>
        <taxon>Mortierellaceae</taxon>
        <taxon>Mortierella</taxon>
    </lineage>
</organism>
<evidence type="ECO:0000256" key="7">
    <source>
        <dbReference type="PROSITE-ProRule" id="PRU00042"/>
    </source>
</evidence>
<feature type="compositionally biased region" description="Polar residues" evidence="8">
    <location>
        <begin position="261"/>
        <end position="276"/>
    </location>
</feature>
<gene>
    <name evidence="10" type="ORF">KVV02_007063</name>
</gene>
<dbReference type="PANTHER" id="PTHR24376:SF235">
    <property type="entry name" value="C2H2-TYPE DOMAIN-CONTAINING PROTEIN"/>
    <property type="match status" value="1"/>
</dbReference>